<reference evidence="1" key="1">
    <citation type="submission" date="2021-02" db="EMBL/GenBank/DDBJ databases">
        <authorList>
            <person name="Nowell W R."/>
        </authorList>
    </citation>
    <scope>NUCLEOTIDE SEQUENCE</scope>
    <source>
        <strain evidence="1">Ploen Becks lab</strain>
    </source>
</reference>
<comment type="caution">
    <text evidence="1">The sequence shown here is derived from an EMBL/GenBank/DDBJ whole genome shotgun (WGS) entry which is preliminary data.</text>
</comment>
<organism evidence="1 2">
    <name type="scientific">Brachionus calyciflorus</name>
    <dbReference type="NCBI Taxonomy" id="104777"/>
    <lineage>
        <taxon>Eukaryota</taxon>
        <taxon>Metazoa</taxon>
        <taxon>Spiralia</taxon>
        <taxon>Gnathifera</taxon>
        <taxon>Rotifera</taxon>
        <taxon>Eurotatoria</taxon>
        <taxon>Monogononta</taxon>
        <taxon>Pseudotrocha</taxon>
        <taxon>Ploima</taxon>
        <taxon>Brachionidae</taxon>
        <taxon>Brachionus</taxon>
    </lineage>
</organism>
<dbReference type="AlphaFoldDB" id="A0A813XIC0"/>
<sequence>MHDFMEGVLCYNFGVMMKKIKDTITVDDLNENLAKFRYGRHDGQNKIPTDIFSKNSYDKTYGFKLSATNMWSLVRIFPLIFGQILQRNIEYLHFVSLIEIFKNLLSESFTENMLMRLENDISVYLTNFKLFYIDQAIIAKQHFMVHYPNAIRKFGSPKHYSTMRFESKHSYFKKVNHANHNYINITKSLSTRHHKFRTVKYTEYMCAFEVEEMEILNPIRESQTLAHYLPLDLYKIDNKNLIVPKVNLIIT</sequence>
<dbReference type="OrthoDB" id="10044445at2759"/>
<proteinExistence type="predicted"/>
<evidence type="ECO:0000313" key="2">
    <source>
        <dbReference type="Proteomes" id="UP000663879"/>
    </source>
</evidence>
<gene>
    <name evidence="1" type="ORF">OXX778_LOCUS9911</name>
</gene>
<dbReference type="Proteomes" id="UP000663879">
    <property type="component" value="Unassembled WGS sequence"/>
</dbReference>
<accession>A0A813XIC0</accession>
<dbReference type="EMBL" id="CAJNOC010001508">
    <property type="protein sequence ID" value="CAF0870602.1"/>
    <property type="molecule type" value="Genomic_DNA"/>
</dbReference>
<name>A0A813XIC0_9BILA</name>
<keyword evidence="2" id="KW-1185">Reference proteome</keyword>
<evidence type="ECO:0000313" key="1">
    <source>
        <dbReference type="EMBL" id="CAF0870602.1"/>
    </source>
</evidence>
<protein>
    <submittedName>
        <fullName evidence="1">Uncharacterized protein</fullName>
    </submittedName>
</protein>